<sequence>MTVADLQKPPAAAARAGKDKKPTSPYVLLFCILVVAALATWIIPAGEFQRVMKDGVSFVVPGSLHAVPQQGVLPGRIFTAIATGVVNSASIIFLILFTGGTLAVLEKTGTVAGALHRLSGASRSGDLTVIVIVCAIFSLLGTLGIVANSVVAFVPLGLLIASSMNLPVEFGVGLIYLGAYSGFNSAVLSPLTTGLSQRLAELPLFSGMELRAVVGIAFLLATIAFLALYARRCRARNIGATMTEAQRAVSDKAAASQAAMSGAQWLALGLAAVSLVVFIIGTLRWKWGEPEMTAMFLIIAIGGGLICRMGPSAIADEFLRGSGKLVPGAFIVGLARAISIVLADGKILDPIVNALSSLLEPLSPMVAAIGMFVSAAAMHVAISSGSGESAALIPIFAPLGDALHLTRQVTVQSVLLGEGIMNCINPTSGVLMAVLATSGIAYGRWVRFVLPLVGVWFVISVVSLIVGVWIHWGPL</sequence>
<keyword evidence="3 6" id="KW-0812">Transmembrane</keyword>
<evidence type="ECO:0000313" key="7">
    <source>
        <dbReference type="EMBL" id="MFC5295523.1"/>
    </source>
</evidence>
<evidence type="ECO:0000256" key="2">
    <source>
        <dbReference type="ARBA" id="ARBA00022475"/>
    </source>
</evidence>
<feature type="transmembrane region" description="Helical" evidence="6">
    <location>
        <begin position="212"/>
        <end position="230"/>
    </location>
</feature>
<dbReference type="Pfam" id="PF03606">
    <property type="entry name" value="DcuC"/>
    <property type="match status" value="1"/>
</dbReference>
<evidence type="ECO:0000313" key="8">
    <source>
        <dbReference type="Proteomes" id="UP001595976"/>
    </source>
</evidence>
<comment type="subcellular location">
    <subcellularLocation>
        <location evidence="1">Cell membrane</location>
        <topology evidence="1">Multi-pass membrane protein</topology>
    </subcellularLocation>
</comment>
<evidence type="ECO:0000256" key="4">
    <source>
        <dbReference type="ARBA" id="ARBA00022989"/>
    </source>
</evidence>
<name>A0ABW0F8P3_9HYPH</name>
<reference evidence="8" key="1">
    <citation type="journal article" date="2019" name="Int. J. Syst. Evol. Microbiol.">
        <title>The Global Catalogue of Microorganisms (GCM) 10K type strain sequencing project: providing services to taxonomists for standard genome sequencing and annotation.</title>
        <authorList>
            <consortium name="The Broad Institute Genomics Platform"/>
            <consortium name="The Broad Institute Genome Sequencing Center for Infectious Disease"/>
            <person name="Wu L."/>
            <person name="Ma J."/>
        </authorList>
    </citation>
    <scope>NUCLEOTIDE SEQUENCE [LARGE SCALE GENOMIC DNA]</scope>
    <source>
        <strain evidence="8">CGMCC 1.15643</strain>
    </source>
</reference>
<organism evidence="7 8">
    <name type="scientific">Bosea minatitlanensis</name>
    <dbReference type="NCBI Taxonomy" id="128782"/>
    <lineage>
        <taxon>Bacteria</taxon>
        <taxon>Pseudomonadati</taxon>
        <taxon>Pseudomonadota</taxon>
        <taxon>Alphaproteobacteria</taxon>
        <taxon>Hyphomicrobiales</taxon>
        <taxon>Boseaceae</taxon>
        <taxon>Bosea</taxon>
    </lineage>
</organism>
<evidence type="ECO:0000256" key="6">
    <source>
        <dbReference type="SAM" id="Phobius"/>
    </source>
</evidence>
<dbReference type="EMBL" id="JBHSLI010000011">
    <property type="protein sequence ID" value="MFC5295523.1"/>
    <property type="molecule type" value="Genomic_DNA"/>
</dbReference>
<dbReference type="PANTHER" id="PTHR43652">
    <property type="entry name" value="BASIC AMINO ACID ANTIPORTER YFCC-RELATED"/>
    <property type="match status" value="1"/>
</dbReference>
<keyword evidence="8" id="KW-1185">Reference proteome</keyword>
<keyword evidence="2" id="KW-1003">Cell membrane</keyword>
<feature type="transmembrane region" description="Helical" evidence="6">
    <location>
        <begin position="293"/>
        <end position="311"/>
    </location>
</feature>
<keyword evidence="5 6" id="KW-0472">Membrane</keyword>
<evidence type="ECO:0000256" key="3">
    <source>
        <dbReference type="ARBA" id="ARBA00022692"/>
    </source>
</evidence>
<feature type="transmembrane region" description="Helical" evidence="6">
    <location>
        <begin position="77"/>
        <end position="97"/>
    </location>
</feature>
<accession>A0ABW0F8P3</accession>
<dbReference type="InterPro" id="IPR018385">
    <property type="entry name" value="C4_dicarb_anaerob_car-like"/>
</dbReference>
<dbReference type="PANTHER" id="PTHR43652:SF2">
    <property type="entry name" value="BASIC AMINO ACID ANTIPORTER YFCC-RELATED"/>
    <property type="match status" value="1"/>
</dbReference>
<proteinExistence type="predicted"/>
<protein>
    <submittedName>
        <fullName evidence="7">YfcC family protein</fullName>
    </submittedName>
</protein>
<feature type="transmembrane region" description="Helical" evidence="6">
    <location>
        <begin position="26"/>
        <end position="43"/>
    </location>
</feature>
<dbReference type="RefSeq" id="WP_158443443.1">
    <property type="nucleotide sequence ID" value="NZ_JAOAOS010000011.1"/>
</dbReference>
<gene>
    <name evidence="7" type="ORF">ACFPK2_21260</name>
</gene>
<comment type="caution">
    <text evidence="7">The sequence shown here is derived from an EMBL/GenBank/DDBJ whole genome shotgun (WGS) entry which is preliminary data.</text>
</comment>
<keyword evidence="4 6" id="KW-1133">Transmembrane helix</keyword>
<feature type="transmembrane region" description="Helical" evidence="6">
    <location>
        <begin position="127"/>
        <end position="160"/>
    </location>
</feature>
<evidence type="ECO:0000256" key="5">
    <source>
        <dbReference type="ARBA" id="ARBA00023136"/>
    </source>
</evidence>
<evidence type="ECO:0000256" key="1">
    <source>
        <dbReference type="ARBA" id="ARBA00004651"/>
    </source>
</evidence>
<feature type="transmembrane region" description="Helical" evidence="6">
    <location>
        <begin position="448"/>
        <end position="472"/>
    </location>
</feature>
<dbReference type="InterPro" id="IPR051679">
    <property type="entry name" value="DASS-Related_Transporters"/>
</dbReference>
<dbReference type="Proteomes" id="UP001595976">
    <property type="component" value="Unassembled WGS sequence"/>
</dbReference>
<feature type="transmembrane region" description="Helical" evidence="6">
    <location>
        <begin position="265"/>
        <end position="287"/>
    </location>
</feature>